<feature type="chain" id="PRO_5025378500" evidence="1">
    <location>
        <begin position="27"/>
        <end position="242"/>
    </location>
</feature>
<evidence type="ECO:0000313" key="2">
    <source>
        <dbReference type="EMBL" id="QGN00134.1"/>
    </source>
</evidence>
<sequence length="242" mass="26982">MFTLAALLSMVLVSIIVASHASLAFADEKRRANLQARRDEIEEIFQTGDEDEEYDADALSTEADTIEASLESLSEKYRTYDKAEKALAGAVVSVGSKGELVVSRGLVRQDQARYWQTSPRPARRRSPWRLRSGWTWPLLARSTRSQQTGSTVVARIRLRWTCRRAVRIWTRRRTLKTPPSSRGSAKAKAHGVRACPGSRPSYSIGVLTRSSTTCSLCLLSASLCRSTPFSFRTSPALMARRT</sequence>
<keyword evidence="2" id="KW-0614">Plasmid</keyword>
<evidence type="ECO:0000313" key="3">
    <source>
        <dbReference type="Proteomes" id="UP000422569"/>
    </source>
</evidence>
<dbReference type="Proteomes" id="UP000422569">
    <property type="component" value="Plasmid unnamed2"/>
</dbReference>
<accession>A0A6B8MG43</accession>
<gene>
    <name evidence="2" type="ORF">F7D14_21430</name>
</gene>
<keyword evidence="3" id="KW-1185">Reference proteome</keyword>
<organism evidence="2 3">
    <name type="scientific">Methylocystis parvus</name>
    <dbReference type="NCBI Taxonomy" id="134"/>
    <lineage>
        <taxon>Bacteria</taxon>
        <taxon>Pseudomonadati</taxon>
        <taxon>Pseudomonadota</taxon>
        <taxon>Alphaproteobacteria</taxon>
        <taxon>Hyphomicrobiales</taxon>
        <taxon>Methylocystaceae</taxon>
        <taxon>Methylocystis</taxon>
    </lineage>
</organism>
<dbReference type="EMBL" id="CP044333">
    <property type="protein sequence ID" value="QGN00134.1"/>
    <property type="molecule type" value="Genomic_DNA"/>
</dbReference>
<dbReference type="KEGG" id="mpar:F7D14_21430"/>
<dbReference type="GeneID" id="42571031"/>
<keyword evidence="1" id="KW-0732">Signal</keyword>
<feature type="signal peptide" evidence="1">
    <location>
        <begin position="1"/>
        <end position="26"/>
    </location>
</feature>
<dbReference type="RefSeq" id="WP_154420482.1">
    <property type="nucleotide sequence ID" value="NZ_CP044333.1"/>
</dbReference>
<reference evidence="2 3" key="1">
    <citation type="submission" date="2019-09" db="EMBL/GenBank/DDBJ databases">
        <title>Isolation and complete genome sequencing of Methylocystis species.</title>
        <authorList>
            <person name="Rumah B.L."/>
            <person name="Stead C.E."/>
            <person name="Stevens B.C."/>
            <person name="Minton N.P."/>
            <person name="Grosse-Honebrink A."/>
            <person name="Zhang Y."/>
        </authorList>
    </citation>
    <scope>NUCLEOTIDE SEQUENCE [LARGE SCALE GENOMIC DNA]</scope>
    <source>
        <strain evidence="2 3">BRCS2</strain>
        <plasmid evidence="2 3">unnamed2</plasmid>
    </source>
</reference>
<geneLocation type="plasmid" evidence="2">
    <name>unnamed2</name>
</geneLocation>
<name>A0A6B8MG43_9HYPH</name>
<proteinExistence type="predicted"/>
<dbReference type="AlphaFoldDB" id="A0A6B8MG43"/>
<protein>
    <submittedName>
        <fullName evidence="2">Uncharacterized protein</fullName>
    </submittedName>
</protein>
<evidence type="ECO:0000256" key="1">
    <source>
        <dbReference type="SAM" id="SignalP"/>
    </source>
</evidence>